<gene>
    <name evidence="2" type="ORF">NDU88_004576</name>
</gene>
<reference evidence="2" key="1">
    <citation type="journal article" date="2022" name="bioRxiv">
        <title>Sequencing and chromosome-scale assembly of the giantPleurodeles waltlgenome.</title>
        <authorList>
            <person name="Brown T."/>
            <person name="Elewa A."/>
            <person name="Iarovenko S."/>
            <person name="Subramanian E."/>
            <person name="Araus A.J."/>
            <person name="Petzold A."/>
            <person name="Susuki M."/>
            <person name="Suzuki K.-i.T."/>
            <person name="Hayashi T."/>
            <person name="Toyoda A."/>
            <person name="Oliveira C."/>
            <person name="Osipova E."/>
            <person name="Leigh N.D."/>
            <person name="Simon A."/>
            <person name="Yun M.H."/>
        </authorList>
    </citation>
    <scope>NUCLEOTIDE SEQUENCE</scope>
    <source>
        <strain evidence="2">20211129_DDA</strain>
        <tissue evidence="2">Liver</tissue>
    </source>
</reference>
<sequence length="88" mass="9315">MYRPGLPLCGRRSQMGRASVGGPISASGVRPYAGQGSPKLRGRPGLDAQPQPQRSSPSPRWGLFVAASRARSSRPRLFPQEEGEGKGG</sequence>
<name>A0AAV7SJ70_PLEWA</name>
<comment type="caution">
    <text evidence="2">The sequence shown here is derived from an EMBL/GenBank/DDBJ whole genome shotgun (WGS) entry which is preliminary data.</text>
</comment>
<accession>A0AAV7SJ70</accession>
<keyword evidence="3" id="KW-1185">Reference proteome</keyword>
<evidence type="ECO:0000313" key="3">
    <source>
        <dbReference type="Proteomes" id="UP001066276"/>
    </source>
</evidence>
<feature type="compositionally biased region" description="Low complexity" evidence="1">
    <location>
        <begin position="49"/>
        <end position="70"/>
    </location>
</feature>
<dbReference type="AlphaFoldDB" id="A0AAV7SJ70"/>
<dbReference type="Proteomes" id="UP001066276">
    <property type="component" value="Chromosome 4_2"/>
</dbReference>
<organism evidence="2 3">
    <name type="scientific">Pleurodeles waltl</name>
    <name type="common">Iberian ribbed newt</name>
    <dbReference type="NCBI Taxonomy" id="8319"/>
    <lineage>
        <taxon>Eukaryota</taxon>
        <taxon>Metazoa</taxon>
        <taxon>Chordata</taxon>
        <taxon>Craniata</taxon>
        <taxon>Vertebrata</taxon>
        <taxon>Euteleostomi</taxon>
        <taxon>Amphibia</taxon>
        <taxon>Batrachia</taxon>
        <taxon>Caudata</taxon>
        <taxon>Salamandroidea</taxon>
        <taxon>Salamandridae</taxon>
        <taxon>Pleurodelinae</taxon>
        <taxon>Pleurodeles</taxon>
    </lineage>
</organism>
<feature type="region of interest" description="Disordered" evidence="1">
    <location>
        <begin position="1"/>
        <end position="88"/>
    </location>
</feature>
<dbReference type="EMBL" id="JANPWB010000008">
    <property type="protein sequence ID" value="KAJ1164131.1"/>
    <property type="molecule type" value="Genomic_DNA"/>
</dbReference>
<protein>
    <submittedName>
        <fullName evidence="2">Uncharacterized protein</fullName>
    </submittedName>
</protein>
<proteinExistence type="predicted"/>
<evidence type="ECO:0000313" key="2">
    <source>
        <dbReference type="EMBL" id="KAJ1164131.1"/>
    </source>
</evidence>
<evidence type="ECO:0000256" key="1">
    <source>
        <dbReference type="SAM" id="MobiDB-lite"/>
    </source>
</evidence>